<reference evidence="2 3" key="1">
    <citation type="submission" date="2018-04" db="EMBL/GenBank/DDBJ databases">
        <title>Genomic Encyclopedia of Archaeal and Bacterial Type Strains, Phase II (KMG-II): from individual species to whole genera.</title>
        <authorList>
            <person name="Goeker M."/>
        </authorList>
    </citation>
    <scope>NUCLEOTIDE SEQUENCE [LARGE SCALE GENOMIC DNA]</scope>
    <source>
        <strain evidence="2 3">DSM 28823</strain>
    </source>
</reference>
<sequence length="185" mass="20984">MPKNIIVISGGPGFGKTSLINALANLGLTTGAEVAREIITDQLRTAGAILPWVDVVAFQEAVLERRVAFWESVGSEELAFCDRAIPDQLAFARFRGFQPSKQLREKAEAYRYYPEVLICRPWQAIYSRDEIRKESFSEACRLHDLVCEQYLELGYKLHELPAVSVEDRLAYIMDRFALLVKKSGR</sequence>
<feature type="domain" description="NadR/Ttd14 AAA" evidence="1">
    <location>
        <begin position="6"/>
        <end position="168"/>
    </location>
</feature>
<proteinExistence type="predicted"/>
<protein>
    <submittedName>
        <fullName evidence="2">Putative ATPase</fullName>
    </submittedName>
</protein>
<comment type="caution">
    <text evidence="2">The sequence shown here is derived from an EMBL/GenBank/DDBJ whole genome shotgun (WGS) entry which is preliminary data.</text>
</comment>
<accession>A0A2T5C0L1</accession>
<dbReference type="Proteomes" id="UP000243525">
    <property type="component" value="Unassembled WGS sequence"/>
</dbReference>
<organism evidence="2 3">
    <name type="scientific">Mangrovibacterium marinum</name>
    <dbReference type="NCBI Taxonomy" id="1639118"/>
    <lineage>
        <taxon>Bacteria</taxon>
        <taxon>Pseudomonadati</taxon>
        <taxon>Bacteroidota</taxon>
        <taxon>Bacteroidia</taxon>
        <taxon>Marinilabiliales</taxon>
        <taxon>Prolixibacteraceae</taxon>
        <taxon>Mangrovibacterium</taxon>
    </lineage>
</organism>
<dbReference type="SUPFAM" id="SSF52540">
    <property type="entry name" value="P-loop containing nucleoside triphosphate hydrolases"/>
    <property type="match status" value="1"/>
</dbReference>
<keyword evidence="3" id="KW-1185">Reference proteome</keyword>
<evidence type="ECO:0000313" key="2">
    <source>
        <dbReference type="EMBL" id="PTN08137.1"/>
    </source>
</evidence>
<gene>
    <name evidence="2" type="ORF">C8N47_11023</name>
</gene>
<evidence type="ECO:0000259" key="1">
    <source>
        <dbReference type="Pfam" id="PF13521"/>
    </source>
</evidence>
<dbReference type="InterPro" id="IPR027417">
    <property type="entry name" value="P-loop_NTPase"/>
</dbReference>
<dbReference type="RefSeq" id="WP_107822591.1">
    <property type="nucleotide sequence ID" value="NZ_OY782574.1"/>
</dbReference>
<dbReference type="InterPro" id="IPR038727">
    <property type="entry name" value="NadR/Ttd14_AAA_dom"/>
</dbReference>
<evidence type="ECO:0000313" key="3">
    <source>
        <dbReference type="Proteomes" id="UP000243525"/>
    </source>
</evidence>
<dbReference type="AlphaFoldDB" id="A0A2T5C0L1"/>
<dbReference type="OrthoDB" id="5638848at2"/>
<dbReference type="Gene3D" id="3.40.50.300">
    <property type="entry name" value="P-loop containing nucleotide triphosphate hydrolases"/>
    <property type="match status" value="1"/>
</dbReference>
<dbReference type="EMBL" id="QAAD01000010">
    <property type="protein sequence ID" value="PTN08137.1"/>
    <property type="molecule type" value="Genomic_DNA"/>
</dbReference>
<name>A0A2T5C0L1_9BACT</name>
<dbReference type="Pfam" id="PF13521">
    <property type="entry name" value="AAA_28"/>
    <property type="match status" value="1"/>
</dbReference>